<evidence type="ECO:0000259" key="3">
    <source>
        <dbReference type="Pfam" id="PF17127"/>
    </source>
</evidence>
<dbReference type="Pfam" id="PF17127">
    <property type="entry name" value="DUF5106"/>
    <property type="match status" value="1"/>
</dbReference>
<dbReference type="InterPro" id="IPR012336">
    <property type="entry name" value="Thioredoxin-like_fold"/>
</dbReference>
<feature type="chain" id="PRO_5008886770" evidence="1">
    <location>
        <begin position="25"/>
        <end position="314"/>
    </location>
</feature>
<name>A0A1C7H0K8_9BACE</name>
<dbReference type="RefSeq" id="WP_065539023.1">
    <property type="nucleotide sequence ID" value="NZ_CAPDLJ010000007.1"/>
</dbReference>
<keyword evidence="1" id="KW-0732">Signal</keyword>
<accession>A0A1C7H0K8</accession>
<evidence type="ECO:0000259" key="2">
    <source>
        <dbReference type="Pfam" id="PF13905"/>
    </source>
</evidence>
<dbReference type="EMBL" id="CP015401">
    <property type="protein sequence ID" value="ANU58104.1"/>
    <property type="molecule type" value="Genomic_DNA"/>
</dbReference>
<reference evidence="5" key="1">
    <citation type="submission" date="2016-04" db="EMBL/GenBank/DDBJ databases">
        <title>Complete Genome Sequences of Twelve Strains of a Stable Defined Moderately Diverse Mouse Microbiota 2 (sDMDMm2).</title>
        <authorList>
            <person name="Uchimura Y."/>
            <person name="Wyss M."/>
            <person name="Brugiroux S."/>
            <person name="Limenitakis J.P."/>
            <person name="Stecher B."/>
            <person name="McCoy K.D."/>
            <person name="Macpherson A.J."/>
        </authorList>
    </citation>
    <scope>NUCLEOTIDE SEQUENCE [LARGE SCALE GENOMIC DNA]</scope>
    <source>
        <strain evidence="5">I48</strain>
    </source>
</reference>
<protein>
    <submittedName>
        <fullName evidence="4">DUF5106 domain-containing protein</fullName>
    </submittedName>
</protein>
<dbReference type="AlphaFoldDB" id="A0A1C7H0K8"/>
<dbReference type="SUPFAM" id="SSF52833">
    <property type="entry name" value="Thioredoxin-like"/>
    <property type="match status" value="1"/>
</dbReference>
<evidence type="ECO:0000313" key="4">
    <source>
        <dbReference type="EMBL" id="ANU58104.1"/>
    </source>
</evidence>
<dbReference type="Gene3D" id="3.40.30.10">
    <property type="entry name" value="Glutaredoxin"/>
    <property type="match status" value="1"/>
</dbReference>
<proteinExistence type="predicted"/>
<feature type="domain" description="DUF5106" evidence="3">
    <location>
        <begin position="18"/>
        <end position="173"/>
    </location>
</feature>
<dbReference type="Proteomes" id="UP000092631">
    <property type="component" value="Chromosome"/>
</dbReference>
<evidence type="ECO:0000313" key="5">
    <source>
        <dbReference type="Proteomes" id="UP000092631"/>
    </source>
</evidence>
<dbReference type="PROSITE" id="PS51257">
    <property type="entry name" value="PROKAR_LIPOPROTEIN"/>
    <property type="match status" value="1"/>
</dbReference>
<dbReference type="GeneID" id="82187759"/>
<sequence length="314" mass="36269">MKMNINIIPVLCFLLLCSCKNGNASSQSTNETIQDTIKSITLPAIPAMMTAPEQRADFLVKHYWDNVNFADTNYIHHPEVTEQAWADYCDILNHVPLETAQEAMRKTIERTNVDKKVFTYITDLADKYLYDPNSPMRNEEFYIPVLDAMLDSPLLEEIEKVRPKARRELAQKNRIGTKALNFNYTLASGAQGSLYQLQAEYILLFINNPGCHACTETIDALRNAPIINQLLEQKRLTVLSIYPDEELDEWRKHLNEFPQEWINGYDKKFAIKEQQLYDLKAIPTLYLLNKEKTVLLKDATTQAVEEYLLIKSEQ</sequence>
<feature type="domain" description="Thioredoxin-like fold" evidence="2">
    <location>
        <begin position="200"/>
        <end position="293"/>
    </location>
</feature>
<gene>
    <name evidence="4" type="ORF">A4V03_11450</name>
</gene>
<dbReference type="Pfam" id="PF13905">
    <property type="entry name" value="Thioredoxin_8"/>
    <property type="match status" value="1"/>
</dbReference>
<feature type="signal peptide" evidence="1">
    <location>
        <begin position="1"/>
        <end position="24"/>
    </location>
</feature>
<dbReference type="KEGG" id="bcae:A4V03_11450"/>
<organism evidence="4 5">
    <name type="scientific">Bacteroides caecimuris</name>
    <dbReference type="NCBI Taxonomy" id="1796613"/>
    <lineage>
        <taxon>Bacteria</taxon>
        <taxon>Pseudomonadati</taxon>
        <taxon>Bacteroidota</taxon>
        <taxon>Bacteroidia</taxon>
        <taxon>Bacteroidales</taxon>
        <taxon>Bacteroidaceae</taxon>
        <taxon>Bacteroides</taxon>
    </lineage>
</organism>
<dbReference type="InterPro" id="IPR036249">
    <property type="entry name" value="Thioredoxin-like_sf"/>
</dbReference>
<evidence type="ECO:0000256" key="1">
    <source>
        <dbReference type="SAM" id="SignalP"/>
    </source>
</evidence>
<dbReference type="OrthoDB" id="9805634at2"/>
<dbReference type="InterPro" id="IPR033395">
    <property type="entry name" value="DUF5106"/>
</dbReference>
<keyword evidence="5" id="KW-1185">Reference proteome</keyword>